<dbReference type="EMBL" id="CACVBR010000008">
    <property type="protein sequence ID" value="CAA7195148.1"/>
    <property type="molecule type" value="Genomic_DNA"/>
</dbReference>
<dbReference type="RefSeq" id="WP_162032317.1">
    <property type="nucleotide sequence ID" value="NZ_CACVBR010000008.1"/>
</dbReference>
<organism evidence="1 2">
    <name type="scientific">Chryseobacterium potabilaquae</name>
    <dbReference type="NCBI Taxonomy" id="2675057"/>
    <lineage>
        <taxon>Bacteria</taxon>
        <taxon>Pseudomonadati</taxon>
        <taxon>Bacteroidota</taxon>
        <taxon>Flavobacteriia</taxon>
        <taxon>Flavobacteriales</taxon>
        <taxon>Weeksellaceae</taxon>
        <taxon>Chryseobacterium group</taxon>
        <taxon>Chryseobacterium</taxon>
    </lineage>
</organism>
<evidence type="ECO:0000313" key="1">
    <source>
        <dbReference type="EMBL" id="CAA7195148.1"/>
    </source>
</evidence>
<gene>
    <name evidence="1" type="ORF">CHRY9293_01392</name>
</gene>
<dbReference type="AlphaFoldDB" id="A0A6N4X868"/>
<protein>
    <submittedName>
        <fullName evidence="1">Uncharacterized protein</fullName>
    </submittedName>
</protein>
<dbReference type="Proteomes" id="UP000445144">
    <property type="component" value="Unassembled WGS sequence"/>
</dbReference>
<evidence type="ECO:0000313" key="2">
    <source>
        <dbReference type="Proteomes" id="UP000445144"/>
    </source>
</evidence>
<sequence length="487" mass="56878">MYNIQDLKEKIFFESRNIINILEKIDNVDGLLSKQNLVDELAGKINFLKLLEKHIEYFTFENSSNFNNSDNQNSENVLIKDEVGLNERSKIDENQVGFFSNEVTEEEAIFNNQLNEIVEKELHERIINFVEESNASGINETSGDEENEFHNGVIEECISDHRLEDINENNLSDYDHGHSLFVEEERILTNSEFENDKHKNLSNDQVTEDQLTFSNQLNELNEFENQISDDDEGSLNNFDDEEEIIENRFEATMKEESPKITETISGIFGTEALEEEILIEENEESYIASTIVIEQIEIDNDVSNIENLLSEIKKESIEEKNEASILAEINDRRKRSDLTDNTQYTNPNENFENLEEYHHDKKIKLSNIKGLKTLFDDDHSEAEKEEGHTPLIERAVKILKTNISAEHREVEKTRPEFKLDLNDRIAFSRTLFEGSQSELNEVVSILNSFKKLEDAKEYLSDLYYEKKWNKVDEYAQRLWILVENKFL</sequence>
<accession>A0A6N4X868</accession>
<reference evidence="1 2" key="1">
    <citation type="submission" date="2020-01" db="EMBL/GenBank/DDBJ databases">
        <authorList>
            <person name="Rodrigo-Torres L."/>
            <person name="Arahal R. D."/>
            <person name="Lucena T."/>
        </authorList>
    </citation>
    <scope>NUCLEOTIDE SEQUENCE [LARGE SCALE GENOMIC DNA]</scope>
    <source>
        <strain evidence="1 2">CECT 9293</strain>
    </source>
</reference>
<proteinExistence type="predicted"/>
<keyword evidence="2" id="KW-1185">Reference proteome</keyword>
<name>A0A6N4X868_9FLAO</name>